<gene>
    <name evidence="1" type="ORF">SAMN05216257_102391</name>
</gene>
<protein>
    <submittedName>
        <fullName evidence="1">Uncharacterized protein</fullName>
    </submittedName>
</protein>
<evidence type="ECO:0000313" key="1">
    <source>
        <dbReference type="EMBL" id="SDK34129.1"/>
    </source>
</evidence>
<evidence type="ECO:0000313" key="2">
    <source>
        <dbReference type="Proteomes" id="UP000199328"/>
    </source>
</evidence>
<dbReference type="Proteomes" id="UP000199328">
    <property type="component" value="Unassembled WGS sequence"/>
</dbReference>
<name>A0A1G9B3L3_9RHOB</name>
<reference evidence="2" key="1">
    <citation type="submission" date="2016-10" db="EMBL/GenBank/DDBJ databases">
        <authorList>
            <person name="Varghese N."/>
            <person name="Submissions S."/>
        </authorList>
    </citation>
    <scope>NUCLEOTIDE SEQUENCE [LARGE SCALE GENOMIC DNA]</scope>
    <source>
        <strain evidence="2">CGMCC 1.10789</strain>
    </source>
</reference>
<dbReference type="AlphaFoldDB" id="A0A1G9B3L3"/>
<dbReference type="STRING" id="990712.SAMN05216257_102391"/>
<organism evidence="1 2">
    <name type="scientific">Meinhardsimonia xiamenensis</name>
    <dbReference type="NCBI Taxonomy" id="990712"/>
    <lineage>
        <taxon>Bacteria</taxon>
        <taxon>Pseudomonadati</taxon>
        <taxon>Pseudomonadota</taxon>
        <taxon>Alphaproteobacteria</taxon>
        <taxon>Rhodobacterales</taxon>
        <taxon>Paracoccaceae</taxon>
        <taxon>Meinhardsimonia</taxon>
    </lineage>
</organism>
<keyword evidence="2" id="KW-1185">Reference proteome</keyword>
<dbReference type="InterPro" id="IPR058227">
    <property type="entry name" value="RSP_7527-like"/>
</dbReference>
<dbReference type="EMBL" id="FNFV01000002">
    <property type="protein sequence ID" value="SDK34129.1"/>
    <property type="molecule type" value="Genomic_DNA"/>
</dbReference>
<proteinExistence type="predicted"/>
<dbReference type="NCBIfam" id="NF046098">
    <property type="entry name" value="RSP_7527_fam"/>
    <property type="match status" value="1"/>
</dbReference>
<dbReference type="RefSeq" id="WP_170068406.1">
    <property type="nucleotide sequence ID" value="NZ_FNFV01000002.1"/>
</dbReference>
<accession>A0A1G9B3L3</accession>
<sequence>MNREDILTYDPVEIEARARKLRAETTAAGLRAASRWIGRQLRRAASHLPGFGAHRHA</sequence>